<organism evidence="2 3">
    <name type="scientific">Mesorhizobium plurifarium</name>
    <dbReference type="NCBI Taxonomy" id="69974"/>
    <lineage>
        <taxon>Bacteria</taxon>
        <taxon>Pseudomonadati</taxon>
        <taxon>Pseudomonadota</taxon>
        <taxon>Alphaproteobacteria</taxon>
        <taxon>Hyphomicrobiales</taxon>
        <taxon>Phyllobacteriaceae</taxon>
        <taxon>Mesorhizobium</taxon>
    </lineage>
</organism>
<dbReference type="Proteomes" id="UP000046122">
    <property type="component" value="Unassembled WGS sequence"/>
</dbReference>
<evidence type="ECO:0000313" key="3">
    <source>
        <dbReference type="Proteomes" id="UP000046122"/>
    </source>
</evidence>
<reference evidence="2 3" key="1">
    <citation type="submission" date="2014-08" db="EMBL/GenBank/DDBJ databases">
        <authorList>
            <person name="Moulin Lionel"/>
        </authorList>
    </citation>
    <scope>NUCLEOTIDE SEQUENCE [LARGE SCALE GENOMIC DNA]</scope>
</reference>
<evidence type="ECO:0000313" key="2">
    <source>
        <dbReference type="EMBL" id="CDX56115.1"/>
    </source>
</evidence>
<evidence type="ECO:0000256" key="1">
    <source>
        <dbReference type="SAM" id="MobiDB-lite"/>
    </source>
</evidence>
<gene>
    <name evidence="2" type="ORF">MPL3365_230046</name>
</gene>
<sequence>MADLLEAPADLSGAFCLRGNLKQRMRQRRADQCKVTVNLGAPVTVNADTLRLVTHRVPPKRKTPLTTGDVTAAGGAYGYCVPLVRKEGAQPRGVSPRRRQAASAGPRHGPKQSYLARMNAWQK</sequence>
<dbReference type="EMBL" id="CCNE01000016">
    <property type="protein sequence ID" value="CDX56115.1"/>
    <property type="molecule type" value="Genomic_DNA"/>
</dbReference>
<accession>A0A090G3X9</accession>
<dbReference type="AlphaFoldDB" id="A0A090G3X9"/>
<protein>
    <submittedName>
        <fullName evidence="2">Uncharacterized protein</fullName>
    </submittedName>
</protein>
<proteinExistence type="predicted"/>
<feature type="region of interest" description="Disordered" evidence="1">
    <location>
        <begin position="88"/>
        <end position="123"/>
    </location>
</feature>
<name>A0A090G3X9_MESPL</name>